<dbReference type="Pfam" id="PF00512">
    <property type="entry name" value="HisKA"/>
    <property type="match status" value="1"/>
</dbReference>
<dbReference type="Pfam" id="PF02518">
    <property type="entry name" value="HATPase_c"/>
    <property type="match status" value="1"/>
</dbReference>
<organism evidence="10 11">
    <name type="scientific">Paenibacillus phytohabitans</name>
    <dbReference type="NCBI Taxonomy" id="2654978"/>
    <lineage>
        <taxon>Bacteria</taxon>
        <taxon>Bacillati</taxon>
        <taxon>Bacillota</taxon>
        <taxon>Bacilli</taxon>
        <taxon>Bacillales</taxon>
        <taxon>Paenibacillaceae</taxon>
        <taxon>Paenibacillus</taxon>
    </lineage>
</organism>
<evidence type="ECO:0000313" key="11">
    <source>
        <dbReference type="Proteomes" id="UP000596857"/>
    </source>
</evidence>
<dbReference type="Gene3D" id="1.10.287.130">
    <property type="match status" value="1"/>
</dbReference>
<evidence type="ECO:0000256" key="1">
    <source>
        <dbReference type="ARBA" id="ARBA00000085"/>
    </source>
</evidence>
<keyword evidence="8" id="KW-0902">Two-component regulatory system</keyword>
<evidence type="ECO:0000256" key="5">
    <source>
        <dbReference type="ARBA" id="ARBA00022741"/>
    </source>
</evidence>
<sequence>MEMGYSENQLRSSLTPAVSMILNTHYHSVIMKNPQFAWFIETHKELLDATFTMTLMSIIEALFLGPSDYEQYLHTQGQEGFAQGAYTAEIFGDHFDILLEMSKDLNLTAQNMMFGTIEALVDDSANRLFFYNRLMESNWTRFTGFAQGYLSNKDQQIDNLHEQKIAVMGQMAAGMAHEIRNPLASIKGFAQLVNNRLNEPEIKANELRAYMDITIKEIDTLNGLVTDFLMLSRKGDHAKNSGVVFNVIEVIHRVNNIVNQLILSGDIILAVDYSDETILTFGNASQLEQVFLNILKNSIDSFTACQGRIDITVTTADETHEIMLIFKDNGEGIPPDKLKRIFDPFFTTKLKGTGIGLSICKQLIEMYGGQIRVDSELQAGTSVRVTLPWVCESNEGVEGGLLNAR</sequence>
<comment type="caution">
    <text evidence="10">The sequence shown here is derived from an EMBL/GenBank/DDBJ whole genome shotgun (WGS) entry which is preliminary data.</text>
</comment>
<dbReference type="CDD" id="cd00075">
    <property type="entry name" value="HATPase"/>
    <property type="match status" value="1"/>
</dbReference>
<evidence type="ECO:0000256" key="8">
    <source>
        <dbReference type="ARBA" id="ARBA00023012"/>
    </source>
</evidence>
<dbReference type="PANTHER" id="PTHR43065:SF10">
    <property type="entry name" value="PEROXIDE STRESS-ACTIVATED HISTIDINE KINASE MAK3"/>
    <property type="match status" value="1"/>
</dbReference>
<keyword evidence="3" id="KW-0597">Phosphoprotein</keyword>
<dbReference type="PANTHER" id="PTHR43065">
    <property type="entry name" value="SENSOR HISTIDINE KINASE"/>
    <property type="match status" value="1"/>
</dbReference>
<feature type="domain" description="Histidine kinase" evidence="9">
    <location>
        <begin position="174"/>
        <end position="391"/>
    </location>
</feature>
<dbReference type="InterPro" id="IPR005467">
    <property type="entry name" value="His_kinase_dom"/>
</dbReference>
<evidence type="ECO:0000256" key="3">
    <source>
        <dbReference type="ARBA" id="ARBA00022553"/>
    </source>
</evidence>
<protein>
    <recommendedName>
        <fullName evidence="2">histidine kinase</fullName>
        <ecNumber evidence="2">2.7.13.3</ecNumber>
    </recommendedName>
</protein>
<dbReference type="InterPro" id="IPR004358">
    <property type="entry name" value="Sig_transdc_His_kin-like_C"/>
</dbReference>
<gene>
    <name evidence="10" type="ORF">GC101_08810</name>
</gene>
<dbReference type="InterPro" id="IPR003661">
    <property type="entry name" value="HisK_dim/P_dom"/>
</dbReference>
<dbReference type="PRINTS" id="PR00344">
    <property type="entry name" value="BCTRLSENSOR"/>
</dbReference>
<dbReference type="InterPro" id="IPR003594">
    <property type="entry name" value="HATPase_dom"/>
</dbReference>
<dbReference type="EMBL" id="WHOB01000021">
    <property type="protein sequence ID" value="NOU78981.1"/>
    <property type="molecule type" value="Genomic_DNA"/>
</dbReference>
<dbReference type="Proteomes" id="UP000596857">
    <property type="component" value="Unassembled WGS sequence"/>
</dbReference>
<name>A0ABX1YFM5_9BACL</name>
<dbReference type="CDD" id="cd00082">
    <property type="entry name" value="HisKA"/>
    <property type="match status" value="1"/>
</dbReference>
<evidence type="ECO:0000256" key="2">
    <source>
        <dbReference type="ARBA" id="ARBA00012438"/>
    </source>
</evidence>
<evidence type="ECO:0000259" key="9">
    <source>
        <dbReference type="PROSITE" id="PS50109"/>
    </source>
</evidence>
<dbReference type="InterPro" id="IPR036890">
    <property type="entry name" value="HATPase_C_sf"/>
</dbReference>
<dbReference type="SMART" id="SM00388">
    <property type="entry name" value="HisKA"/>
    <property type="match status" value="1"/>
</dbReference>
<dbReference type="Gene3D" id="3.30.565.10">
    <property type="entry name" value="Histidine kinase-like ATPase, C-terminal domain"/>
    <property type="match status" value="1"/>
</dbReference>
<evidence type="ECO:0000313" key="10">
    <source>
        <dbReference type="EMBL" id="NOU78981.1"/>
    </source>
</evidence>
<dbReference type="SUPFAM" id="SSF55874">
    <property type="entry name" value="ATPase domain of HSP90 chaperone/DNA topoisomerase II/histidine kinase"/>
    <property type="match status" value="1"/>
</dbReference>
<keyword evidence="6" id="KW-0418">Kinase</keyword>
<dbReference type="SUPFAM" id="SSF47384">
    <property type="entry name" value="Homodimeric domain of signal transducing histidine kinase"/>
    <property type="match status" value="1"/>
</dbReference>
<evidence type="ECO:0000256" key="4">
    <source>
        <dbReference type="ARBA" id="ARBA00022679"/>
    </source>
</evidence>
<dbReference type="EC" id="2.7.13.3" evidence="2"/>
<keyword evidence="11" id="KW-1185">Reference proteome</keyword>
<evidence type="ECO:0000256" key="7">
    <source>
        <dbReference type="ARBA" id="ARBA00022840"/>
    </source>
</evidence>
<evidence type="ECO:0000256" key="6">
    <source>
        <dbReference type="ARBA" id="ARBA00022777"/>
    </source>
</evidence>
<keyword evidence="5" id="KW-0547">Nucleotide-binding</keyword>
<accession>A0ABX1YFM5</accession>
<comment type="catalytic activity">
    <reaction evidence="1">
        <text>ATP + protein L-histidine = ADP + protein N-phospho-L-histidine.</text>
        <dbReference type="EC" id="2.7.13.3"/>
    </reaction>
</comment>
<dbReference type="SMART" id="SM00387">
    <property type="entry name" value="HATPase_c"/>
    <property type="match status" value="1"/>
</dbReference>
<dbReference type="InterPro" id="IPR036097">
    <property type="entry name" value="HisK_dim/P_sf"/>
</dbReference>
<proteinExistence type="predicted"/>
<reference evidence="10 11" key="1">
    <citation type="submission" date="2019-10" db="EMBL/GenBank/DDBJ databases">
        <title>Description of Paenibacillus terricola sp. nov.</title>
        <authorList>
            <person name="Carlier A."/>
            <person name="Qi S."/>
        </authorList>
    </citation>
    <scope>NUCLEOTIDE SEQUENCE [LARGE SCALE GENOMIC DNA]</scope>
    <source>
        <strain evidence="10 11">LMG 31459</strain>
    </source>
</reference>
<keyword evidence="7" id="KW-0067">ATP-binding</keyword>
<keyword evidence="4" id="KW-0808">Transferase</keyword>
<dbReference type="PROSITE" id="PS50109">
    <property type="entry name" value="HIS_KIN"/>
    <property type="match status" value="1"/>
</dbReference>